<dbReference type="AlphaFoldDB" id="A0A0D3K0S8"/>
<dbReference type="Proteomes" id="UP000013827">
    <property type="component" value="Unassembled WGS sequence"/>
</dbReference>
<keyword evidence="6" id="KW-0539">Nucleus</keyword>
<feature type="signal peptide" evidence="9">
    <location>
        <begin position="1"/>
        <end position="28"/>
    </location>
</feature>
<keyword evidence="3" id="KW-0677">Repeat</keyword>
<dbReference type="PROSITE" id="PS50157">
    <property type="entry name" value="ZINC_FINGER_C2H2_2"/>
    <property type="match status" value="1"/>
</dbReference>
<keyword evidence="5" id="KW-0862">Zinc</keyword>
<evidence type="ECO:0000256" key="4">
    <source>
        <dbReference type="ARBA" id="ARBA00022771"/>
    </source>
</evidence>
<evidence type="ECO:0000256" key="6">
    <source>
        <dbReference type="ARBA" id="ARBA00023242"/>
    </source>
</evidence>
<evidence type="ECO:0000256" key="3">
    <source>
        <dbReference type="ARBA" id="ARBA00022737"/>
    </source>
</evidence>
<feature type="region of interest" description="Disordered" evidence="8">
    <location>
        <begin position="94"/>
        <end position="114"/>
    </location>
</feature>
<dbReference type="GO" id="GO:0010468">
    <property type="term" value="P:regulation of gene expression"/>
    <property type="evidence" value="ECO:0007669"/>
    <property type="project" value="TreeGrafter"/>
</dbReference>
<feature type="domain" description="C2H2-type" evidence="10">
    <location>
        <begin position="215"/>
        <end position="235"/>
    </location>
</feature>
<dbReference type="KEGG" id="ehx:EMIHUDRAFT_463033"/>
<keyword evidence="4 7" id="KW-0863">Zinc-finger</keyword>
<dbReference type="EnsemblProtists" id="EOD29363">
    <property type="protein sequence ID" value="EOD29363"/>
    <property type="gene ID" value="EMIHUDRAFT_463033"/>
</dbReference>
<dbReference type="STRING" id="2903.R1D202"/>
<keyword evidence="9" id="KW-0732">Signal</keyword>
<dbReference type="GO" id="GO:0005634">
    <property type="term" value="C:nucleus"/>
    <property type="evidence" value="ECO:0007669"/>
    <property type="project" value="UniProtKB-SubCell"/>
</dbReference>
<dbReference type="InterPro" id="IPR050331">
    <property type="entry name" value="Zinc_finger"/>
</dbReference>
<keyword evidence="2" id="KW-0479">Metal-binding</keyword>
<name>A0A0D3K0S8_EMIH1</name>
<evidence type="ECO:0000313" key="11">
    <source>
        <dbReference type="EnsemblProtists" id="EOD29363"/>
    </source>
</evidence>
<feature type="chain" id="PRO_5044239400" description="C2H2-type domain-containing protein" evidence="9">
    <location>
        <begin position="29"/>
        <end position="627"/>
    </location>
</feature>
<dbReference type="HOGENOM" id="CLU_436449_0_0_1"/>
<dbReference type="PANTHER" id="PTHR16515:SF66">
    <property type="entry name" value="C2H2-TYPE DOMAIN-CONTAINING PROTEIN"/>
    <property type="match status" value="1"/>
</dbReference>
<dbReference type="PaxDb" id="2903-EOD29363"/>
<feature type="region of interest" description="Disordered" evidence="8">
    <location>
        <begin position="63"/>
        <end position="82"/>
    </location>
</feature>
<dbReference type="GeneID" id="19046712"/>
<keyword evidence="12" id="KW-1185">Reference proteome</keyword>
<feature type="region of interest" description="Disordered" evidence="8">
    <location>
        <begin position="604"/>
        <end position="627"/>
    </location>
</feature>
<comment type="subcellular location">
    <subcellularLocation>
        <location evidence="1">Nucleus</location>
    </subcellularLocation>
</comment>
<dbReference type="RefSeq" id="XP_005781792.1">
    <property type="nucleotide sequence ID" value="XM_005781735.1"/>
</dbReference>
<feature type="compositionally biased region" description="Pro residues" evidence="8">
    <location>
        <begin position="72"/>
        <end position="82"/>
    </location>
</feature>
<dbReference type="GO" id="GO:0008270">
    <property type="term" value="F:zinc ion binding"/>
    <property type="evidence" value="ECO:0007669"/>
    <property type="project" value="UniProtKB-KW"/>
</dbReference>
<evidence type="ECO:0000256" key="7">
    <source>
        <dbReference type="PROSITE-ProRule" id="PRU00042"/>
    </source>
</evidence>
<reference evidence="12" key="1">
    <citation type="journal article" date="2013" name="Nature">
        <title>Pan genome of the phytoplankton Emiliania underpins its global distribution.</title>
        <authorList>
            <person name="Read B.A."/>
            <person name="Kegel J."/>
            <person name="Klute M.J."/>
            <person name="Kuo A."/>
            <person name="Lefebvre S.C."/>
            <person name="Maumus F."/>
            <person name="Mayer C."/>
            <person name="Miller J."/>
            <person name="Monier A."/>
            <person name="Salamov A."/>
            <person name="Young J."/>
            <person name="Aguilar M."/>
            <person name="Claverie J.M."/>
            <person name="Frickenhaus S."/>
            <person name="Gonzalez K."/>
            <person name="Herman E.K."/>
            <person name="Lin Y.C."/>
            <person name="Napier J."/>
            <person name="Ogata H."/>
            <person name="Sarno A.F."/>
            <person name="Shmutz J."/>
            <person name="Schroeder D."/>
            <person name="de Vargas C."/>
            <person name="Verret F."/>
            <person name="von Dassow P."/>
            <person name="Valentin K."/>
            <person name="Van de Peer Y."/>
            <person name="Wheeler G."/>
            <person name="Dacks J.B."/>
            <person name="Delwiche C.F."/>
            <person name="Dyhrman S.T."/>
            <person name="Glockner G."/>
            <person name="John U."/>
            <person name="Richards T."/>
            <person name="Worden A.Z."/>
            <person name="Zhang X."/>
            <person name="Grigoriev I.V."/>
            <person name="Allen A.E."/>
            <person name="Bidle K."/>
            <person name="Borodovsky M."/>
            <person name="Bowler C."/>
            <person name="Brownlee C."/>
            <person name="Cock J.M."/>
            <person name="Elias M."/>
            <person name="Gladyshev V.N."/>
            <person name="Groth M."/>
            <person name="Guda C."/>
            <person name="Hadaegh A."/>
            <person name="Iglesias-Rodriguez M.D."/>
            <person name="Jenkins J."/>
            <person name="Jones B.M."/>
            <person name="Lawson T."/>
            <person name="Leese F."/>
            <person name="Lindquist E."/>
            <person name="Lobanov A."/>
            <person name="Lomsadze A."/>
            <person name="Malik S.B."/>
            <person name="Marsh M.E."/>
            <person name="Mackinder L."/>
            <person name="Mock T."/>
            <person name="Mueller-Roeber B."/>
            <person name="Pagarete A."/>
            <person name="Parker M."/>
            <person name="Probert I."/>
            <person name="Quesneville H."/>
            <person name="Raines C."/>
            <person name="Rensing S.A."/>
            <person name="Riano-Pachon D.M."/>
            <person name="Richier S."/>
            <person name="Rokitta S."/>
            <person name="Shiraiwa Y."/>
            <person name="Soanes D.M."/>
            <person name="van der Giezen M."/>
            <person name="Wahlund T.M."/>
            <person name="Williams B."/>
            <person name="Wilson W."/>
            <person name="Wolfe G."/>
            <person name="Wurch L.L."/>
        </authorList>
    </citation>
    <scope>NUCLEOTIDE SEQUENCE</scope>
</reference>
<dbReference type="PANTHER" id="PTHR16515">
    <property type="entry name" value="PR DOMAIN ZINC FINGER PROTEIN"/>
    <property type="match status" value="1"/>
</dbReference>
<evidence type="ECO:0000256" key="2">
    <source>
        <dbReference type="ARBA" id="ARBA00022723"/>
    </source>
</evidence>
<evidence type="ECO:0000256" key="5">
    <source>
        <dbReference type="ARBA" id="ARBA00022833"/>
    </source>
</evidence>
<organism evidence="11 12">
    <name type="scientific">Emiliania huxleyi (strain CCMP1516)</name>
    <dbReference type="NCBI Taxonomy" id="280463"/>
    <lineage>
        <taxon>Eukaryota</taxon>
        <taxon>Haptista</taxon>
        <taxon>Haptophyta</taxon>
        <taxon>Prymnesiophyceae</taxon>
        <taxon>Isochrysidales</taxon>
        <taxon>Noelaerhabdaceae</taxon>
        <taxon>Emiliania</taxon>
    </lineage>
</organism>
<dbReference type="InterPro" id="IPR013087">
    <property type="entry name" value="Znf_C2H2_type"/>
</dbReference>
<feature type="compositionally biased region" description="Low complexity" evidence="8">
    <location>
        <begin position="604"/>
        <end position="618"/>
    </location>
</feature>
<evidence type="ECO:0000256" key="9">
    <source>
        <dbReference type="SAM" id="SignalP"/>
    </source>
</evidence>
<evidence type="ECO:0000256" key="8">
    <source>
        <dbReference type="SAM" id="MobiDB-lite"/>
    </source>
</evidence>
<dbReference type="Pfam" id="PF13912">
    <property type="entry name" value="zf-C2H2_6"/>
    <property type="match status" value="2"/>
</dbReference>
<evidence type="ECO:0000313" key="12">
    <source>
        <dbReference type="Proteomes" id="UP000013827"/>
    </source>
</evidence>
<evidence type="ECO:0000259" key="10">
    <source>
        <dbReference type="PROSITE" id="PS50157"/>
    </source>
</evidence>
<evidence type="ECO:0000256" key="1">
    <source>
        <dbReference type="ARBA" id="ARBA00004123"/>
    </source>
</evidence>
<protein>
    <recommendedName>
        <fullName evidence="10">C2H2-type domain-containing protein</fullName>
    </recommendedName>
</protein>
<reference evidence="11" key="2">
    <citation type="submission" date="2024-10" db="UniProtKB">
        <authorList>
            <consortium name="EnsemblProtists"/>
        </authorList>
    </citation>
    <scope>IDENTIFICATION</scope>
</reference>
<accession>A0A0D3K0S8</accession>
<proteinExistence type="predicted"/>
<sequence>MRQLVFFSTPCWAWQLIVLSWSPPSWVASRFPRATSMEFESEALDMDDAICGGGGDGTVDAFRPEDIDVDEPPSPPEPPPPVIDVTARRAYVATSEEAPGPWPLPPSQTRKRPRGKGRHAVVAASALEQLKQDEAGRWACGACGSVYPDPTGLYGHLRFCSSADAWSCEWCHCSAHETHHKANGPAGPKTLCSACGQRYRSGHNNAPQLNEAGEFVCGACSRAFSSMAALGGHRRFCDGGAWRCRWCECKAEETQGKGPGPDGPSSLCAPCNRRWVAGHTGPPARDASGQYLCELCGRGFETIPGLGTHRSRCDGGVWACAWCRCSAGETSGKGPGPDGKQTLCSVCSARFRAGHSGPPAKTEAGLFVCERCERTFETFAARGIHMRRCDGGAWRCGWCESKYEAKSGKGPGPEGPGTRLLGLLGDCAVERRCALGVHKRHCDGGRWRCGWCECDAAAAQGKGPGPDGPRTLCAVCASRFRAGHREALRRDADGKWLCGCGRAFDSTGGLGSHRRHCAWAAQAHGAARVSSPLSAPPTPTPRPTPPAVAATVATVTAAATTAATATVTATVTAFIGTGTAAGNGVGAEGEIEGRCGFGAGGLAAAESAEGGSGRSSPEVQLADGMIN</sequence>